<feature type="chain" id="PRO_5040830383" evidence="1">
    <location>
        <begin position="27"/>
        <end position="141"/>
    </location>
</feature>
<proteinExistence type="predicted"/>
<evidence type="ECO:0000256" key="1">
    <source>
        <dbReference type="SAM" id="SignalP"/>
    </source>
</evidence>
<comment type="caution">
    <text evidence="2">The sequence shown here is derived from an EMBL/GenBank/DDBJ whole genome shotgun (WGS) entry which is preliminary data.</text>
</comment>
<dbReference type="RefSeq" id="WP_139233116.1">
    <property type="nucleotide sequence ID" value="NZ_BOPD01000037.1"/>
</dbReference>
<keyword evidence="1" id="KW-0732">Signal</keyword>
<reference evidence="2" key="1">
    <citation type="submission" date="2021-01" db="EMBL/GenBank/DDBJ databases">
        <title>Whole genome shotgun sequence of Verrucosispora sediminis NBRC 107745.</title>
        <authorList>
            <person name="Komaki H."/>
            <person name="Tamura T."/>
        </authorList>
    </citation>
    <scope>NUCLEOTIDE SEQUENCE</scope>
    <source>
        <strain evidence="2">NBRC 107745</strain>
    </source>
</reference>
<accession>A0A9W5UWW3</accession>
<feature type="signal peptide" evidence="1">
    <location>
        <begin position="1"/>
        <end position="26"/>
    </location>
</feature>
<dbReference type="PROSITE" id="PS51318">
    <property type="entry name" value="TAT"/>
    <property type="match status" value="1"/>
</dbReference>
<dbReference type="Proteomes" id="UP000607311">
    <property type="component" value="Unassembled WGS sequence"/>
</dbReference>
<dbReference type="InterPro" id="IPR006311">
    <property type="entry name" value="TAT_signal"/>
</dbReference>
<gene>
    <name evidence="2" type="ORF">Vse01_49810</name>
</gene>
<sequence length="141" mass="15307">MRRPSLLRRAAIAAALSLAVSGGVVATAAAPAQAVSITSCKQAAKKILKWLRLVDTAAHSNNPDDRVSRNDLSAVGYWYPHVVMPSDPVERQELQDSSMAMLTRGWFEVVDGIRANGRLDGIANRQDWQWAANDDTYACAA</sequence>
<dbReference type="EMBL" id="BOPD01000037">
    <property type="protein sequence ID" value="GIJ35833.1"/>
    <property type="molecule type" value="Genomic_DNA"/>
</dbReference>
<name>A0A9W5UWW3_9ACTN</name>
<organism evidence="2 3">
    <name type="scientific">Micromonospora sediminimaris</name>
    <dbReference type="NCBI Taxonomy" id="547162"/>
    <lineage>
        <taxon>Bacteria</taxon>
        <taxon>Bacillati</taxon>
        <taxon>Actinomycetota</taxon>
        <taxon>Actinomycetes</taxon>
        <taxon>Micromonosporales</taxon>
        <taxon>Micromonosporaceae</taxon>
        <taxon>Micromonospora</taxon>
    </lineage>
</organism>
<dbReference type="AlphaFoldDB" id="A0A9W5UWW3"/>
<keyword evidence="3" id="KW-1185">Reference proteome</keyword>
<evidence type="ECO:0000313" key="3">
    <source>
        <dbReference type="Proteomes" id="UP000607311"/>
    </source>
</evidence>
<evidence type="ECO:0000313" key="2">
    <source>
        <dbReference type="EMBL" id="GIJ35833.1"/>
    </source>
</evidence>
<protein>
    <submittedName>
        <fullName evidence="2">Uncharacterized protein</fullName>
    </submittedName>
</protein>